<dbReference type="Proteomes" id="UP001159641">
    <property type="component" value="Unassembled WGS sequence"/>
</dbReference>
<sequence length="130" mass="14375">MDERSLRQIGSQRLRAPSQARGHSAACAHAPTPRRPPRLLPSFIRVLGERAPCACPAAELLIKLRCGEAQLRRRESARRRPRPDTGRGGGVRARAERKPPGPEGREVGRVPACRGPGRRRCCCYYVEFGA</sequence>
<evidence type="ECO:0000256" key="1">
    <source>
        <dbReference type="SAM" id="MobiDB-lite"/>
    </source>
</evidence>
<feature type="region of interest" description="Disordered" evidence="1">
    <location>
        <begin position="1"/>
        <end position="38"/>
    </location>
</feature>
<keyword evidence="3" id="KW-1185">Reference proteome</keyword>
<dbReference type="EMBL" id="JAIQCJ010002315">
    <property type="protein sequence ID" value="KAJ8777359.1"/>
    <property type="molecule type" value="Genomic_DNA"/>
</dbReference>
<dbReference type="AlphaFoldDB" id="A0AB34GCA2"/>
<evidence type="ECO:0000313" key="2">
    <source>
        <dbReference type="EMBL" id="KAJ8777359.1"/>
    </source>
</evidence>
<name>A0AB34GCA2_ESCRO</name>
<gene>
    <name evidence="2" type="ORF">J1605_014742</name>
</gene>
<protein>
    <submittedName>
        <fullName evidence="2">Uncharacterized protein</fullName>
    </submittedName>
</protein>
<feature type="compositionally biased region" description="Basic and acidic residues" evidence="1">
    <location>
        <begin position="93"/>
        <end position="108"/>
    </location>
</feature>
<comment type="caution">
    <text evidence="2">The sequence shown here is derived from an EMBL/GenBank/DDBJ whole genome shotgun (WGS) entry which is preliminary data.</text>
</comment>
<organism evidence="2 3">
    <name type="scientific">Eschrichtius robustus</name>
    <name type="common">California gray whale</name>
    <name type="synonym">Eschrichtius gibbosus</name>
    <dbReference type="NCBI Taxonomy" id="9764"/>
    <lineage>
        <taxon>Eukaryota</taxon>
        <taxon>Metazoa</taxon>
        <taxon>Chordata</taxon>
        <taxon>Craniata</taxon>
        <taxon>Vertebrata</taxon>
        <taxon>Euteleostomi</taxon>
        <taxon>Mammalia</taxon>
        <taxon>Eutheria</taxon>
        <taxon>Laurasiatheria</taxon>
        <taxon>Artiodactyla</taxon>
        <taxon>Whippomorpha</taxon>
        <taxon>Cetacea</taxon>
        <taxon>Mysticeti</taxon>
        <taxon>Eschrichtiidae</taxon>
        <taxon>Eschrichtius</taxon>
    </lineage>
</organism>
<feature type="region of interest" description="Disordered" evidence="1">
    <location>
        <begin position="71"/>
        <end position="112"/>
    </location>
</feature>
<reference evidence="2 3" key="1">
    <citation type="submission" date="2022-11" db="EMBL/GenBank/DDBJ databases">
        <title>Whole genome sequence of Eschrichtius robustus ER-17-0199.</title>
        <authorList>
            <person name="Bruniche-Olsen A."/>
            <person name="Black A.N."/>
            <person name="Fields C.J."/>
            <person name="Walden K."/>
            <person name="Dewoody J.A."/>
        </authorList>
    </citation>
    <scope>NUCLEOTIDE SEQUENCE [LARGE SCALE GENOMIC DNA]</scope>
    <source>
        <strain evidence="2">ER-17-0199</strain>
        <tissue evidence="2">Blubber</tissue>
    </source>
</reference>
<evidence type="ECO:0000313" key="3">
    <source>
        <dbReference type="Proteomes" id="UP001159641"/>
    </source>
</evidence>
<proteinExistence type="predicted"/>
<accession>A0AB34GCA2</accession>